<feature type="transmembrane region" description="Helical" evidence="1">
    <location>
        <begin position="131"/>
        <end position="150"/>
    </location>
</feature>
<gene>
    <name evidence="3" type="ORF">KSP9073_03048</name>
</gene>
<dbReference type="OrthoDB" id="6182821at2"/>
<keyword evidence="1" id="KW-0472">Membrane</keyword>
<name>A0A2R8CQ13_9GAMM</name>
<feature type="domain" description="DUF1468" evidence="2">
    <location>
        <begin position="11"/>
        <end position="157"/>
    </location>
</feature>
<evidence type="ECO:0000259" key="2">
    <source>
        <dbReference type="Pfam" id="PF07331"/>
    </source>
</evidence>
<sequence>MKGHLQEGVFSLLLAVAAAILCVSAMGIPGSAHGSIAPSAFPSVITFAIAVLAALNVIACFLKGKKADNLPAISRQGFLNLILFVAFSTAYVWAMSVAGFLIPTFFYLVLMPVFICMISADRKGLLAKPAFWARVIVFAVIGTGIIYGVFVELLKVRF</sequence>
<organism evidence="3 4">
    <name type="scientific">Kushneria phyllosphaerae</name>
    <dbReference type="NCBI Taxonomy" id="2100822"/>
    <lineage>
        <taxon>Bacteria</taxon>
        <taxon>Pseudomonadati</taxon>
        <taxon>Pseudomonadota</taxon>
        <taxon>Gammaproteobacteria</taxon>
        <taxon>Oceanospirillales</taxon>
        <taxon>Halomonadaceae</taxon>
        <taxon>Kushneria</taxon>
    </lineage>
</organism>
<reference evidence="4" key="1">
    <citation type="submission" date="2018-03" db="EMBL/GenBank/DDBJ databases">
        <authorList>
            <person name="Navarro De La Torre S."/>
        </authorList>
    </citation>
    <scope>NUCLEOTIDE SEQUENCE [LARGE SCALE GENOMIC DNA]</scope>
    <source>
        <strain evidence="4">EAod3</strain>
    </source>
</reference>
<evidence type="ECO:0000313" key="3">
    <source>
        <dbReference type="EMBL" id="SPJ34998.1"/>
    </source>
</evidence>
<protein>
    <recommendedName>
        <fullName evidence="2">DUF1468 domain-containing protein</fullName>
    </recommendedName>
</protein>
<evidence type="ECO:0000256" key="1">
    <source>
        <dbReference type="SAM" id="Phobius"/>
    </source>
</evidence>
<evidence type="ECO:0000313" key="4">
    <source>
        <dbReference type="Proteomes" id="UP000244934"/>
    </source>
</evidence>
<dbReference type="RefSeq" id="WP_108843776.1">
    <property type="nucleotide sequence ID" value="NZ_ONZI01000004.1"/>
</dbReference>
<feature type="transmembrane region" description="Helical" evidence="1">
    <location>
        <begin position="44"/>
        <end position="64"/>
    </location>
</feature>
<dbReference type="EMBL" id="ONZI01000004">
    <property type="protein sequence ID" value="SPJ34998.1"/>
    <property type="molecule type" value="Genomic_DNA"/>
</dbReference>
<accession>A0A2R8CQ13</accession>
<keyword evidence="1" id="KW-0812">Transmembrane</keyword>
<keyword evidence="1" id="KW-1133">Transmembrane helix</keyword>
<dbReference type="AlphaFoldDB" id="A0A2R8CQ13"/>
<keyword evidence="4" id="KW-1185">Reference proteome</keyword>
<feature type="transmembrane region" description="Helical" evidence="1">
    <location>
        <begin position="100"/>
        <end position="119"/>
    </location>
</feature>
<dbReference type="Proteomes" id="UP000244934">
    <property type="component" value="Unassembled WGS sequence"/>
</dbReference>
<dbReference type="InterPro" id="IPR009936">
    <property type="entry name" value="DUF1468"/>
</dbReference>
<dbReference type="Pfam" id="PF07331">
    <property type="entry name" value="TctB"/>
    <property type="match status" value="1"/>
</dbReference>
<proteinExistence type="predicted"/>
<feature type="transmembrane region" description="Helical" evidence="1">
    <location>
        <begin position="76"/>
        <end position="94"/>
    </location>
</feature>